<dbReference type="InterPro" id="IPR007110">
    <property type="entry name" value="Ig-like_dom"/>
</dbReference>
<dbReference type="SUPFAM" id="SSF48726">
    <property type="entry name" value="Immunoglobulin"/>
    <property type="match status" value="1"/>
</dbReference>
<evidence type="ECO:0000313" key="8">
    <source>
        <dbReference type="Ensembl" id="ENSZLMP00000015801.1"/>
    </source>
</evidence>
<dbReference type="PROSITE" id="PS50835">
    <property type="entry name" value="IG_LIKE"/>
    <property type="match status" value="1"/>
</dbReference>
<keyword evidence="2" id="KW-0391">Immunity</keyword>
<dbReference type="InterPro" id="IPR003599">
    <property type="entry name" value="Ig_sub"/>
</dbReference>
<evidence type="ECO:0000313" key="9">
    <source>
        <dbReference type="Proteomes" id="UP000694401"/>
    </source>
</evidence>
<dbReference type="GO" id="GO:0002250">
    <property type="term" value="P:adaptive immune response"/>
    <property type="evidence" value="ECO:0007669"/>
    <property type="project" value="UniProtKB-KW"/>
</dbReference>
<keyword evidence="1" id="KW-0732">Signal</keyword>
<dbReference type="Pfam" id="PF07686">
    <property type="entry name" value="V-set"/>
    <property type="match status" value="1"/>
</dbReference>
<dbReference type="SMART" id="SM00409">
    <property type="entry name" value="IG"/>
    <property type="match status" value="1"/>
</dbReference>
<dbReference type="SMART" id="SM00406">
    <property type="entry name" value="IGv"/>
    <property type="match status" value="1"/>
</dbReference>
<name>A0A8D2PR54_ZOSLA</name>
<keyword evidence="9" id="KW-1185">Reference proteome</keyword>
<protein>
    <recommendedName>
        <fullName evidence="7">Ig-like domain-containing protein</fullName>
    </recommendedName>
</protein>
<evidence type="ECO:0000256" key="1">
    <source>
        <dbReference type="ARBA" id="ARBA00022729"/>
    </source>
</evidence>
<dbReference type="Gene3D" id="2.60.40.10">
    <property type="entry name" value="Immunoglobulins"/>
    <property type="match status" value="1"/>
</dbReference>
<dbReference type="InterPro" id="IPR051006">
    <property type="entry name" value="TCR_variable_domain"/>
</dbReference>
<evidence type="ECO:0000256" key="6">
    <source>
        <dbReference type="ARBA" id="ARBA00043266"/>
    </source>
</evidence>
<organism evidence="8 9">
    <name type="scientific">Zosterops lateralis melanops</name>
    <dbReference type="NCBI Taxonomy" id="1220523"/>
    <lineage>
        <taxon>Eukaryota</taxon>
        <taxon>Metazoa</taxon>
        <taxon>Chordata</taxon>
        <taxon>Craniata</taxon>
        <taxon>Vertebrata</taxon>
        <taxon>Euteleostomi</taxon>
        <taxon>Archelosauria</taxon>
        <taxon>Archosauria</taxon>
        <taxon>Dinosauria</taxon>
        <taxon>Saurischia</taxon>
        <taxon>Theropoda</taxon>
        <taxon>Coelurosauria</taxon>
        <taxon>Aves</taxon>
        <taxon>Neognathae</taxon>
        <taxon>Neoaves</taxon>
        <taxon>Telluraves</taxon>
        <taxon>Australaves</taxon>
        <taxon>Passeriformes</taxon>
        <taxon>Sylvioidea</taxon>
        <taxon>Zosteropidae</taxon>
        <taxon>Zosterops</taxon>
    </lineage>
</organism>
<dbReference type="Proteomes" id="UP000694401">
    <property type="component" value="Unassembled WGS sequence"/>
</dbReference>
<dbReference type="CDD" id="cd00099">
    <property type="entry name" value="IgV"/>
    <property type="match status" value="1"/>
</dbReference>
<dbReference type="AlphaFoldDB" id="A0A8D2PR54"/>
<keyword evidence="5" id="KW-0393">Immunoglobulin domain</keyword>
<dbReference type="PANTHER" id="PTHR19343">
    <property type="entry name" value="T CELL RECEPTOR ALPHA VARIABLE 1-2"/>
    <property type="match status" value="1"/>
</dbReference>
<keyword evidence="6" id="KW-1279">T cell receptor</keyword>
<dbReference type="InterPro" id="IPR013783">
    <property type="entry name" value="Ig-like_fold"/>
</dbReference>
<evidence type="ECO:0000256" key="4">
    <source>
        <dbReference type="ARBA" id="ARBA00023170"/>
    </source>
</evidence>
<evidence type="ECO:0000259" key="7">
    <source>
        <dbReference type="PROSITE" id="PS50835"/>
    </source>
</evidence>
<sequence length="155" mass="17477">FCPPSCPVPFQSPTSIALTSGESWSDHGLFLLSAAVTGQVTLEQHPREVTVREGNSVTIQCSMTRGNMMKYDMSWYRQGPRGTQEWIYYEYGISGDGFQDRFKIRDESLSNRFPLEILAVKPEDAATYFSAMSVLLLRGSGENMQLMFVSPDEDR</sequence>
<feature type="domain" description="Ig-like" evidence="7">
    <location>
        <begin position="38"/>
        <end position="128"/>
    </location>
</feature>
<dbReference type="InterPro" id="IPR013106">
    <property type="entry name" value="Ig_V-set"/>
</dbReference>
<evidence type="ECO:0000256" key="5">
    <source>
        <dbReference type="ARBA" id="ARBA00023319"/>
    </source>
</evidence>
<dbReference type="PANTHER" id="PTHR19343:SF13">
    <property type="entry name" value="T CELL RECEPTOR ALPHA VARIABLE 21"/>
    <property type="match status" value="1"/>
</dbReference>
<proteinExistence type="predicted"/>
<dbReference type="GO" id="GO:0042605">
    <property type="term" value="F:peptide antigen binding"/>
    <property type="evidence" value="ECO:0007669"/>
    <property type="project" value="TreeGrafter"/>
</dbReference>
<reference evidence="8" key="1">
    <citation type="submission" date="2025-08" db="UniProtKB">
        <authorList>
            <consortium name="Ensembl"/>
        </authorList>
    </citation>
    <scope>IDENTIFICATION</scope>
</reference>
<keyword evidence="3" id="KW-1064">Adaptive immunity</keyword>
<evidence type="ECO:0000256" key="3">
    <source>
        <dbReference type="ARBA" id="ARBA00023130"/>
    </source>
</evidence>
<accession>A0A8D2PR54</accession>
<keyword evidence="4" id="KW-0675">Receptor</keyword>
<dbReference type="GO" id="GO:0042101">
    <property type="term" value="C:T cell receptor complex"/>
    <property type="evidence" value="ECO:0007669"/>
    <property type="project" value="UniProtKB-KW"/>
</dbReference>
<dbReference type="InterPro" id="IPR036179">
    <property type="entry name" value="Ig-like_dom_sf"/>
</dbReference>
<evidence type="ECO:0000256" key="2">
    <source>
        <dbReference type="ARBA" id="ARBA00022859"/>
    </source>
</evidence>
<dbReference type="Ensembl" id="ENSZLMT00000016237.1">
    <property type="protein sequence ID" value="ENSZLMP00000015801.1"/>
    <property type="gene ID" value="ENSZLMG00000010986.1"/>
</dbReference>
<reference evidence="8" key="2">
    <citation type="submission" date="2025-09" db="UniProtKB">
        <authorList>
            <consortium name="Ensembl"/>
        </authorList>
    </citation>
    <scope>IDENTIFICATION</scope>
</reference>